<evidence type="ECO:0000256" key="5">
    <source>
        <dbReference type="ARBA" id="ARBA00022519"/>
    </source>
</evidence>
<evidence type="ECO:0000256" key="11">
    <source>
        <dbReference type="SAM" id="MobiDB-lite"/>
    </source>
</evidence>
<evidence type="ECO:0000256" key="7">
    <source>
        <dbReference type="ARBA" id="ARBA00022989"/>
    </source>
</evidence>
<reference evidence="13 14" key="1">
    <citation type="submission" date="2023-07" db="EMBL/GenBank/DDBJ databases">
        <title>Genomic Encyclopedia of Type Strains, Phase IV (KMG-IV): sequencing the most valuable type-strain genomes for metagenomic binning, comparative biology and taxonomic classification.</title>
        <authorList>
            <person name="Goeker M."/>
        </authorList>
    </citation>
    <scope>NUCLEOTIDE SEQUENCE [LARGE SCALE GENOMIC DNA]</scope>
    <source>
        <strain evidence="13 14">DSM 19619</strain>
    </source>
</reference>
<evidence type="ECO:0000256" key="4">
    <source>
        <dbReference type="ARBA" id="ARBA00022475"/>
    </source>
</evidence>
<gene>
    <name evidence="13" type="ORF">QO011_000889</name>
</gene>
<keyword evidence="5" id="KW-0997">Cell inner membrane</keyword>
<evidence type="ECO:0000256" key="3">
    <source>
        <dbReference type="ARBA" id="ARBA00022448"/>
    </source>
</evidence>
<comment type="caution">
    <text evidence="13">The sequence shown here is derived from an EMBL/GenBank/DDBJ whole genome shotgun (WGS) entry which is preliminary data.</text>
</comment>
<feature type="transmembrane region" description="Helical" evidence="12">
    <location>
        <begin position="42"/>
        <end position="61"/>
    </location>
</feature>
<organism evidence="13 14">
    <name type="scientific">Labrys wisconsinensis</name>
    <dbReference type="NCBI Taxonomy" id="425677"/>
    <lineage>
        <taxon>Bacteria</taxon>
        <taxon>Pseudomonadati</taxon>
        <taxon>Pseudomonadota</taxon>
        <taxon>Alphaproteobacteria</taxon>
        <taxon>Hyphomicrobiales</taxon>
        <taxon>Xanthobacteraceae</taxon>
        <taxon>Labrys</taxon>
    </lineage>
</organism>
<feature type="transmembrane region" description="Helical" evidence="12">
    <location>
        <begin position="242"/>
        <end position="263"/>
    </location>
</feature>
<evidence type="ECO:0000256" key="2">
    <source>
        <dbReference type="ARBA" id="ARBA00011262"/>
    </source>
</evidence>
<keyword evidence="8 12" id="KW-0472">Membrane</keyword>
<sequence length="353" mass="35850">MMSARKADLAPAPTPERPAAPPAALEAAVDGRQTARWRPESLTVVCVFGLSILLILLSRFVSPALGSWSQVNTVLVLSSFLMVVAFGQGLVILVGGLDLSVPALITIGGVLTTGWIGASGEGSWYLIPAILAACAGIGAVSGLGVALLAIPPFIMTMATGIVVASAALGFTSGTPRGAAPPVLVGLMKADWLGMPLILVFILAFCVLASAVQSRTSFGRRLMAIGANPVAARVAGLAVRRSLVAAYMASAASAGFAGMMLVGYANGATLRMGNDYLLPGIAAVVIGGSSILGGSGSFLATIGGAVLLTTLGTVIAALGVPQGWRTVIEGSIILVALLLLRENVFAFLRRRTTR</sequence>
<dbReference type="Pfam" id="PF02653">
    <property type="entry name" value="BPD_transp_2"/>
    <property type="match status" value="1"/>
</dbReference>
<dbReference type="PANTHER" id="PTHR32196:SF71">
    <property type="entry name" value="AUTOINDUCER 2 IMPORT SYSTEM PERMEASE PROTEIN LSRD"/>
    <property type="match status" value="1"/>
</dbReference>
<protein>
    <recommendedName>
        <fullName evidence="10">Autoinducer 2 import system permease protein LsrD</fullName>
    </recommendedName>
</protein>
<evidence type="ECO:0000256" key="10">
    <source>
        <dbReference type="ARBA" id="ARBA00039381"/>
    </source>
</evidence>
<evidence type="ECO:0000313" key="14">
    <source>
        <dbReference type="Proteomes" id="UP001242480"/>
    </source>
</evidence>
<feature type="transmembrane region" description="Helical" evidence="12">
    <location>
        <begin position="101"/>
        <end position="118"/>
    </location>
</feature>
<feature type="transmembrane region" description="Helical" evidence="12">
    <location>
        <begin position="325"/>
        <end position="347"/>
    </location>
</feature>
<accession>A0ABU0J3M0</accession>
<dbReference type="RefSeq" id="WP_307268196.1">
    <property type="nucleotide sequence ID" value="NZ_JAUSVX010000001.1"/>
</dbReference>
<feature type="compositionally biased region" description="Pro residues" evidence="11">
    <location>
        <begin position="12"/>
        <end position="21"/>
    </location>
</feature>
<comment type="subunit">
    <text evidence="2">The complex is composed of two ATP-binding proteins (LsrA), two transmembrane proteins (LsrC and LsrD) and a solute-binding protein (LsrB).</text>
</comment>
<keyword evidence="14" id="KW-1185">Reference proteome</keyword>
<dbReference type="EMBL" id="JAUSVX010000001">
    <property type="protein sequence ID" value="MDQ0467894.1"/>
    <property type="molecule type" value="Genomic_DNA"/>
</dbReference>
<dbReference type="CDD" id="cd06579">
    <property type="entry name" value="TM_PBP1_transp_AraH_like"/>
    <property type="match status" value="1"/>
</dbReference>
<keyword evidence="7 12" id="KW-1133">Transmembrane helix</keyword>
<feature type="transmembrane region" description="Helical" evidence="12">
    <location>
        <begin position="73"/>
        <end position="94"/>
    </location>
</feature>
<comment type="function">
    <text evidence="9">Part of the ABC transporter complex LsrABCD involved in autoinducer 2 (AI-2) import. Probably responsible for the translocation of the substrate across the membrane.</text>
</comment>
<evidence type="ECO:0000256" key="8">
    <source>
        <dbReference type="ARBA" id="ARBA00023136"/>
    </source>
</evidence>
<feature type="transmembrane region" description="Helical" evidence="12">
    <location>
        <begin position="191"/>
        <end position="211"/>
    </location>
</feature>
<dbReference type="InterPro" id="IPR001851">
    <property type="entry name" value="ABC_transp_permease"/>
</dbReference>
<evidence type="ECO:0000313" key="13">
    <source>
        <dbReference type="EMBL" id="MDQ0467894.1"/>
    </source>
</evidence>
<feature type="region of interest" description="Disordered" evidence="11">
    <location>
        <begin position="1"/>
        <end position="22"/>
    </location>
</feature>
<evidence type="ECO:0000256" key="6">
    <source>
        <dbReference type="ARBA" id="ARBA00022692"/>
    </source>
</evidence>
<dbReference type="Proteomes" id="UP001242480">
    <property type="component" value="Unassembled WGS sequence"/>
</dbReference>
<evidence type="ECO:0000256" key="1">
    <source>
        <dbReference type="ARBA" id="ARBA00004651"/>
    </source>
</evidence>
<feature type="transmembrane region" description="Helical" evidence="12">
    <location>
        <begin position="153"/>
        <end position="171"/>
    </location>
</feature>
<keyword evidence="3" id="KW-0813">Transport</keyword>
<keyword evidence="4" id="KW-1003">Cell membrane</keyword>
<comment type="subcellular location">
    <subcellularLocation>
        <location evidence="1">Cell membrane</location>
        <topology evidence="1">Multi-pass membrane protein</topology>
    </subcellularLocation>
</comment>
<name>A0ABU0J3M0_9HYPH</name>
<feature type="transmembrane region" description="Helical" evidence="12">
    <location>
        <begin position="275"/>
        <end position="292"/>
    </location>
</feature>
<feature type="transmembrane region" description="Helical" evidence="12">
    <location>
        <begin position="124"/>
        <end position="146"/>
    </location>
</feature>
<dbReference type="PANTHER" id="PTHR32196">
    <property type="entry name" value="ABC TRANSPORTER PERMEASE PROTEIN YPHD-RELATED-RELATED"/>
    <property type="match status" value="1"/>
</dbReference>
<keyword evidence="6 12" id="KW-0812">Transmembrane</keyword>
<feature type="transmembrane region" description="Helical" evidence="12">
    <location>
        <begin position="297"/>
        <end position="319"/>
    </location>
</feature>
<evidence type="ECO:0000256" key="9">
    <source>
        <dbReference type="ARBA" id="ARBA00025439"/>
    </source>
</evidence>
<evidence type="ECO:0000256" key="12">
    <source>
        <dbReference type="SAM" id="Phobius"/>
    </source>
</evidence>
<proteinExistence type="predicted"/>